<name>A0ABU4DUQ5_9DEIO</name>
<dbReference type="Proteomes" id="UP001276150">
    <property type="component" value="Unassembled WGS sequence"/>
</dbReference>
<accession>A0ABU4DUQ5</accession>
<comment type="caution">
    <text evidence="1">The sequence shown here is derived from an EMBL/GenBank/DDBJ whole genome shotgun (WGS) entry which is preliminary data.</text>
</comment>
<dbReference type="InterPro" id="IPR011990">
    <property type="entry name" value="TPR-like_helical_dom_sf"/>
</dbReference>
<dbReference type="EMBL" id="JAPMIV010000049">
    <property type="protein sequence ID" value="MDV6376172.1"/>
    <property type="molecule type" value="Genomic_DNA"/>
</dbReference>
<gene>
    <name evidence="1" type="ORF">ORD21_16365</name>
</gene>
<evidence type="ECO:0000313" key="1">
    <source>
        <dbReference type="EMBL" id="MDV6376172.1"/>
    </source>
</evidence>
<dbReference type="InterPro" id="IPR036388">
    <property type="entry name" value="WH-like_DNA-bd_sf"/>
</dbReference>
<proteinExistence type="predicted"/>
<reference evidence="1 2" key="1">
    <citation type="submission" date="2022-11" db="EMBL/GenBank/DDBJ databases">
        <title>Deinococcus ZS9-10, Low Temperature and Draught-tolerating, UV-resistant Bacteria from Continental Antarctica.</title>
        <authorList>
            <person name="Cheng L."/>
        </authorList>
    </citation>
    <scope>NUCLEOTIDE SEQUENCE [LARGE SCALE GENOMIC DNA]</scope>
    <source>
        <strain evidence="1 2">ZS9-10</strain>
    </source>
</reference>
<evidence type="ECO:0008006" key="3">
    <source>
        <dbReference type="Google" id="ProtNLM"/>
    </source>
</evidence>
<sequence>MLAPSGYGKTLLLAQWGHQQNGNVVWLKLHQEDRDVNFFLQSLADAFQYFGLNLSYWKSGAILETSPSRALLTLLNDINNHPSDLTLVVDGGEYLSDDSANMLNALIDGLGEGHRIFIAQHEASSFQIAPFIISGNGLEINTEQLRFVEDDVSVLTQRFETEQLPSNYLQGWPAGIMLGIHAQNSQLHATTENLLLTLLRRLPEELQQALPALSVMEIWTPATPTVLHLDLPGNWLDQLRRVGLPISQQGKAFIPHDALREYLQDILQRDETLFKEVQGHAAQQADREGRPYAATLHFLAAGQVENALNVIQNLLPGWYRTANWKVAIDLLSKVPDESLTSELRSILALSLGETGQGELAEALALRQIEMSPTATAYYTLTLRNYRMGRLDEMQKSIDDGLEVARTVSAPTSQRDTIQLLRTQAALLVSIGKREEALEIAEDVVRRAAIYGDNSLRISTQSVKAHIMQALNYDPEALLDQYSSLYESSVNENPHRMMPVVQTYARQLNRMRRPQESLDILYGYIKSYGEIYPLANLLLIHDVALAYLNLGDYEKSLEIAVEGYKSALKHDHKIYLSSNLFIILWIYFSKNRMELAENLLKSALPQIDDQGPQGSSAGFSERAFFKLILGIPAEALELTDEAFTTDQVPETSAVLIAMFILHQRDELRFDLAQKLRQALSIFGEDHALYQVAFNKFEPVFRAYREARIEEDFFAELLANEYLIAQVEKREVRLTLLGSFQVNVNGKDLRLNYTTALETLVYRVLHPAALQDEIAVAIWPTSNLARARGSVQQARRTVNRTFQTAFKQPTFELLETTGGGRRNPRWTTNTEVSIGCDALDILSSTDAETIRKTYKGSFIPGSDHDWVLEFRTLISRHVAQTYQTHSSSLGETPEALRWLMRAAMADQEPSTFGRVMTLSRVLGRQEIEQGAQQALDALREGNTLHLNHWTN</sequence>
<dbReference type="SUPFAM" id="SSF48452">
    <property type="entry name" value="TPR-like"/>
    <property type="match status" value="1"/>
</dbReference>
<keyword evidence="2" id="KW-1185">Reference proteome</keyword>
<protein>
    <recommendedName>
        <fullName evidence="3">MalT-like TPR region domain-containing protein</fullName>
    </recommendedName>
</protein>
<dbReference type="RefSeq" id="WP_317641525.1">
    <property type="nucleotide sequence ID" value="NZ_JAPMIV010000049.1"/>
</dbReference>
<evidence type="ECO:0000313" key="2">
    <source>
        <dbReference type="Proteomes" id="UP001276150"/>
    </source>
</evidence>
<dbReference type="Gene3D" id="1.10.10.10">
    <property type="entry name" value="Winged helix-like DNA-binding domain superfamily/Winged helix DNA-binding domain"/>
    <property type="match status" value="1"/>
</dbReference>
<dbReference type="Gene3D" id="1.25.40.10">
    <property type="entry name" value="Tetratricopeptide repeat domain"/>
    <property type="match status" value="1"/>
</dbReference>
<organism evidence="1 2">
    <name type="scientific">Deinococcus arenicola</name>
    <dbReference type="NCBI Taxonomy" id="2994950"/>
    <lineage>
        <taxon>Bacteria</taxon>
        <taxon>Thermotogati</taxon>
        <taxon>Deinococcota</taxon>
        <taxon>Deinococci</taxon>
        <taxon>Deinococcales</taxon>
        <taxon>Deinococcaceae</taxon>
        <taxon>Deinococcus</taxon>
    </lineage>
</organism>